<dbReference type="EMBL" id="MASJ01000001">
    <property type="protein sequence ID" value="OCS88616.1"/>
    <property type="molecule type" value="Genomic_DNA"/>
</dbReference>
<reference evidence="7 8" key="1">
    <citation type="submission" date="2016-07" db="EMBL/GenBank/DDBJ databases">
        <title>Caryophanon tenue genome sequencing.</title>
        <authorList>
            <person name="Verma A."/>
            <person name="Pal Y."/>
            <person name="Krishnamurthi S."/>
        </authorList>
    </citation>
    <scope>NUCLEOTIDE SEQUENCE [LARGE SCALE GENOMIC DNA]</scope>
    <source>
        <strain evidence="7 8">DSM 14152</strain>
    </source>
</reference>
<dbReference type="AlphaFoldDB" id="A0A1C0YN77"/>
<comment type="similarity">
    <text evidence="1 5">Belongs to the peptidase S8 family.</text>
</comment>
<evidence type="ECO:0000256" key="4">
    <source>
        <dbReference type="ARBA" id="ARBA00022825"/>
    </source>
</evidence>
<dbReference type="InterPro" id="IPR000209">
    <property type="entry name" value="Peptidase_S8/S53_dom"/>
</dbReference>
<feature type="active site" description="Charge relay system" evidence="5">
    <location>
        <position position="280"/>
    </location>
</feature>
<dbReference type="GO" id="GO:0006508">
    <property type="term" value="P:proteolysis"/>
    <property type="evidence" value="ECO:0007669"/>
    <property type="project" value="UniProtKB-KW"/>
</dbReference>
<dbReference type="InterPro" id="IPR050131">
    <property type="entry name" value="Peptidase_S8_subtilisin-like"/>
</dbReference>
<proteinExistence type="inferred from homology"/>
<keyword evidence="8" id="KW-1185">Reference proteome</keyword>
<keyword evidence="2 5" id="KW-0645">Protease</keyword>
<accession>A0A1C0YN77</accession>
<dbReference type="SUPFAM" id="SSF52743">
    <property type="entry name" value="Subtilisin-like"/>
    <property type="match status" value="1"/>
</dbReference>
<dbReference type="GO" id="GO:0004252">
    <property type="term" value="F:serine-type endopeptidase activity"/>
    <property type="evidence" value="ECO:0007669"/>
    <property type="project" value="UniProtKB-UniRule"/>
</dbReference>
<feature type="domain" description="Peptidase S8/S53" evidence="6">
    <location>
        <begin position="92"/>
        <end position="327"/>
    </location>
</feature>
<evidence type="ECO:0000256" key="3">
    <source>
        <dbReference type="ARBA" id="ARBA00022801"/>
    </source>
</evidence>
<comment type="caution">
    <text evidence="7">The sequence shown here is derived from an EMBL/GenBank/DDBJ whole genome shotgun (WGS) entry which is preliminary data.</text>
</comment>
<evidence type="ECO:0000259" key="6">
    <source>
        <dbReference type="Pfam" id="PF00082"/>
    </source>
</evidence>
<dbReference type="InterPro" id="IPR015500">
    <property type="entry name" value="Peptidase_S8_subtilisin-rel"/>
</dbReference>
<evidence type="ECO:0000256" key="5">
    <source>
        <dbReference type="PROSITE-ProRule" id="PRU01240"/>
    </source>
</evidence>
<dbReference type="PROSITE" id="PS51892">
    <property type="entry name" value="SUBTILASE"/>
    <property type="match status" value="1"/>
</dbReference>
<dbReference type="InterPro" id="IPR036852">
    <property type="entry name" value="Peptidase_S8/S53_dom_sf"/>
</dbReference>
<evidence type="ECO:0000313" key="8">
    <source>
        <dbReference type="Proteomes" id="UP000093199"/>
    </source>
</evidence>
<organism evidence="7 8">
    <name type="scientific">Caryophanon tenue</name>
    <dbReference type="NCBI Taxonomy" id="33978"/>
    <lineage>
        <taxon>Bacteria</taxon>
        <taxon>Bacillati</taxon>
        <taxon>Bacillota</taxon>
        <taxon>Bacilli</taxon>
        <taxon>Bacillales</taxon>
        <taxon>Caryophanaceae</taxon>
        <taxon>Caryophanon</taxon>
    </lineage>
</organism>
<dbReference type="STRING" id="33978.A6M13_01865"/>
<dbReference type="PRINTS" id="PR00723">
    <property type="entry name" value="SUBTILISIN"/>
</dbReference>
<gene>
    <name evidence="7" type="ORF">A6M13_01865</name>
</gene>
<protein>
    <recommendedName>
        <fullName evidence="6">Peptidase S8/S53 domain-containing protein</fullName>
    </recommendedName>
</protein>
<keyword evidence="3 5" id="KW-0378">Hydrolase</keyword>
<dbReference type="PANTHER" id="PTHR43806:SF11">
    <property type="entry name" value="CEREVISIN-RELATED"/>
    <property type="match status" value="1"/>
</dbReference>
<feature type="active site" description="Charge relay system" evidence="5">
    <location>
        <position position="98"/>
    </location>
</feature>
<feature type="active site" description="Charge relay system" evidence="5">
    <location>
        <position position="133"/>
    </location>
</feature>
<dbReference type="InterPro" id="IPR023828">
    <property type="entry name" value="Peptidase_S8_Ser-AS"/>
</dbReference>
<sequence length="381" mass="41728">MITLLFCISFTTTSYAQEHIFIGEHEAPHCNDIEYLEAVDITIASACQNAVPHEDPPREFHYLKDAQVPAITQDWPFQYHLQQPSYPQLATLTLAIIDTGFSSTNPWLSKYITSTYNVETNTTDIPDIRGREHGTLVATAAMIAMHEAPTNLMLIKADRNGALPTSNIVRGINYAIENGADIINLSLGGPGKQTAEQHAIEQALAAGITIVAAAGNGGDGRNRIEYPAGYDGVISVGAVTEKLQRASFSTYNDRVSVVAPGTNMLLIRNDYLTRYANGTSFAAPFVAGTLAMMQQYTQLSPVLLKEAIEVTARDLHTKGYDNETGYGFIQGKEALQYIRSVTRDIIHVTSNTVHVTFSQSLKTLPYNTVTLYNGIKKSTYL</sequence>
<name>A0A1C0YN77_9BACL</name>
<dbReference type="Gene3D" id="3.40.50.200">
    <property type="entry name" value="Peptidase S8/S53 domain"/>
    <property type="match status" value="1"/>
</dbReference>
<evidence type="ECO:0000256" key="2">
    <source>
        <dbReference type="ARBA" id="ARBA00022670"/>
    </source>
</evidence>
<dbReference type="Proteomes" id="UP000093199">
    <property type="component" value="Unassembled WGS sequence"/>
</dbReference>
<evidence type="ECO:0000313" key="7">
    <source>
        <dbReference type="EMBL" id="OCS88616.1"/>
    </source>
</evidence>
<dbReference type="PROSITE" id="PS00138">
    <property type="entry name" value="SUBTILASE_SER"/>
    <property type="match status" value="1"/>
</dbReference>
<keyword evidence="4 5" id="KW-0720">Serine protease</keyword>
<evidence type="ECO:0000256" key="1">
    <source>
        <dbReference type="ARBA" id="ARBA00011073"/>
    </source>
</evidence>
<dbReference type="Pfam" id="PF00082">
    <property type="entry name" value="Peptidase_S8"/>
    <property type="match status" value="1"/>
</dbReference>
<dbReference type="PANTHER" id="PTHR43806">
    <property type="entry name" value="PEPTIDASE S8"/>
    <property type="match status" value="1"/>
</dbReference>